<dbReference type="PANTHER" id="PTHR46153:SF20">
    <property type="entry name" value="ACYL CARRIER PROTEIN 2, CHLOROPLASTIC-RELATED"/>
    <property type="match status" value="1"/>
</dbReference>
<gene>
    <name evidence="2" type="ORF">V6N11_052560</name>
</gene>
<dbReference type="InterPro" id="IPR044813">
    <property type="entry name" value="ACP_chloroplastic"/>
</dbReference>
<accession>A0ABR2UAD5</accession>
<evidence type="ECO:0000313" key="3">
    <source>
        <dbReference type="Proteomes" id="UP001396334"/>
    </source>
</evidence>
<name>A0ABR2UAD5_9ROSI</name>
<protein>
    <submittedName>
        <fullName evidence="2">Uncharacterized protein</fullName>
    </submittedName>
</protein>
<evidence type="ECO:0000313" key="2">
    <source>
        <dbReference type="EMBL" id="KAK9046678.1"/>
    </source>
</evidence>
<dbReference type="EMBL" id="JBBPBN010000001">
    <property type="protein sequence ID" value="KAK9046678.1"/>
    <property type="molecule type" value="Genomic_DNA"/>
</dbReference>
<feature type="signal peptide" evidence="1">
    <location>
        <begin position="1"/>
        <end position="19"/>
    </location>
</feature>
<keyword evidence="3" id="KW-1185">Reference proteome</keyword>
<organism evidence="2 3">
    <name type="scientific">Hibiscus sabdariffa</name>
    <name type="common">roselle</name>
    <dbReference type="NCBI Taxonomy" id="183260"/>
    <lineage>
        <taxon>Eukaryota</taxon>
        <taxon>Viridiplantae</taxon>
        <taxon>Streptophyta</taxon>
        <taxon>Embryophyta</taxon>
        <taxon>Tracheophyta</taxon>
        <taxon>Spermatophyta</taxon>
        <taxon>Magnoliopsida</taxon>
        <taxon>eudicotyledons</taxon>
        <taxon>Gunneridae</taxon>
        <taxon>Pentapetalae</taxon>
        <taxon>rosids</taxon>
        <taxon>malvids</taxon>
        <taxon>Malvales</taxon>
        <taxon>Malvaceae</taxon>
        <taxon>Malvoideae</taxon>
        <taxon>Hibiscus</taxon>
    </lineage>
</organism>
<keyword evidence="1" id="KW-0732">Signal</keyword>
<feature type="chain" id="PRO_5046778775" evidence="1">
    <location>
        <begin position="20"/>
        <end position="204"/>
    </location>
</feature>
<dbReference type="Proteomes" id="UP001396334">
    <property type="component" value="Unassembled WGS sequence"/>
</dbReference>
<dbReference type="PANTHER" id="PTHR46153">
    <property type="entry name" value="ACYL CARRIER PROTEIN"/>
    <property type="match status" value="1"/>
</dbReference>
<proteinExistence type="predicted"/>
<evidence type="ECO:0000256" key="1">
    <source>
        <dbReference type="SAM" id="SignalP"/>
    </source>
</evidence>
<comment type="caution">
    <text evidence="2">The sequence shown here is derived from an EMBL/GenBank/DDBJ whole genome shotgun (WGS) entry which is preliminary data.</text>
</comment>
<sequence>MSHACWILVLNLLILKATSSQAGSRPLLREIGNNNNNGGGSDSDPNVYSFEWRATDLDGDREIPATYTSVWKLNEAKSEIRVIDDWPTADHSFSRINQQTGSSYGLDDEKDQIPSDISDPQQAIKEIGLNVCALLREQLAIENKKAIAGEPNLFDLEAENMARLVEEFGITVGEDSSQTITTFEEAAYLIQKLCSEESVWKNIH</sequence>
<reference evidence="2 3" key="1">
    <citation type="journal article" date="2024" name="G3 (Bethesda)">
        <title>Genome assembly of Hibiscus sabdariffa L. provides insights into metabolisms of medicinal natural products.</title>
        <authorList>
            <person name="Kim T."/>
        </authorList>
    </citation>
    <scope>NUCLEOTIDE SEQUENCE [LARGE SCALE GENOMIC DNA]</scope>
    <source>
        <strain evidence="2">TK-2024</strain>
        <tissue evidence="2">Old leaves</tissue>
    </source>
</reference>